<evidence type="ECO:0000313" key="1">
    <source>
        <dbReference type="EMBL" id="KCW73047.1"/>
    </source>
</evidence>
<dbReference type="EMBL" id="KK198757">
    <property type="protein sequence ID" value="KCW73047.1"/>
    <property type="molecule type" value="Genomic_DNA"/>
</dbReference>
<protein>
    <submittedName>
        <fullName evidence="1">Uncharacterized protein</fullName>
    </submittedName>
</protein>
<organism evidence="1">
    <name type="scientific">Eucalyptus grandis</name>
    <name type="common">Flooded gum</name>
    <dbReference type="NCBI Taxonomy" id="71139"/>
    <lineage>
        <taxon>Eukaryota</taxon>
        <taxon>Viridiplantae</taxon>
        <taxon>Streptophyta</taxon>
        <taxon>Embryophyta</taxon>
        <taxon>Tracheophyta</taxon>
        <taxon>Spermatophyta</taxon>
        <taxon>Magnoliopsida</taxon>
        <taxon>eudicotyledons</taxon>
        <taxon>Gunneridae</taxon>
        <taxon>Pentapetalae</taxon>
        <taxon>rosids</taxon>
        <taxon>malvids</taxon>
        <taxon>Myrtales</taxon>
        <taxon>Myrtaceae</taxon>
        <taxon>Myrtoideae</taxon>
        <taxon>Eucalypteae</taxon>
        <taxon>Eucalyptus</taxon>
    </lineage>
</organism>
<reference evidence="1" key="1">
    <citation type="submission" date="2013-07" db="EMBL/GenBank/DDBJ databases">
        <title>The genome of Eucalyptus grandis.</title>
        <authorList>
            <person name="Schmutz J."/>
            <person name="Hayes R."/>
            <person name="Myburg A."/>
            <person name="Tuskan G."/>
            <person name="Grattapaglia D."/>
            <person name="Rokhsar D.S."/>
        </authorList>
    </citation>
    <scope>NUCLEOTIDE SEQUENCE</scope>
    <source>
        <tissue evidence="1">Leaf extractions</tissue>
    </source>
</reference>
<dbReference type="AlphaFoldDB" id="A0A059C3W9"/>
<gene>
    <name evidence="1" type="ORF">EUGRSUZ_E01495</name>
</gene>
<accession>A0A059C3W9</accession>
<proteinExistence type="predicted"/>
<name>A0A059C3W9_EUCGR</name>
<dbReference type="Gramene" id="KCW73047">
    <property type="protein sequence ID" value="KCW73047"/>
    <property type="gene ID" value="EUGRSUZ_E01495"/>
</dbReference>
<sequence>MSCTMRTSIRESVQDMVIGRIKSNEKADHATVEQVKYIFVKRLISCVLGVSVKSFHLNSPCCSCNSSHNEVSLYQLLTAAWMISRRQYVPRKCVHF</sequence>
<dbReference type="InParanoid" id="A0A059C3W9"/>